<keyword evidence="13" id="KW-1185">Reference proteome</keyword>
<feature type="compositionally biased region" description="Polar residues" evidence="10">
    <location>
        <begin position="50"/>
        <end position="60"/>
    </location>
</feature>
<dbReference type="GO" id="GO:0005730">
    <property type="term" value="C:nucleolus"/>
    <property type="evidence" value="ECO:0007669"/>
    <property type="project" value="UniProtKB-SubCell"/>
</dbReference>
<evidence type="ECO:0000256" key="7">
    <source>
        <dbReference type="ARBA" id="ARBA00022884"/>
    </source>
</evidence>
<evidence type="ECO:0000256" key="2">
    <source>
        <dbReference type="ARBA" id="ARBA00004604"/>
    </source>
</evidence>
<accession>A0A9Q9AKA0</accession>
<evidence type="ECO:0000313" key="12">
    <source>
        <dbReference type="EMBL" id="USW47698.1"/>
    </source>
</evidence>
<dbReference type="GO" id="GO:0000467">
    <property type="term" value="P:exonucleolytic trimming to generate mature 3'-end of 5.8S rRNA from tricistronic rRNA transcript (SSU-rRNA, 5.8S rRNA, LSU-rRNA)"/>
    <property type="evidence" value="ECO:0007669"/>
    <property type="project" value="TreeGrafter"/>
</dbReference>
<keyword evidence="6" id="KW-0271">Exosome</keyword>
<reference evidence="12" key="1">
    <citation type="submission" date="2022-06" db="EMBL/GenBank/DDBJ databases">
        <title>Complete genome sequences of two strains of the flax pathogen Septoria linicola.</title>
        <authorList>
            <person name="Lapalu N."/>
            <person name="Simon A."/>
            <person name="Demenou B."/>
            <person name="Paumier D."/>
            <person name="Guillot M.-P."/>
            <person name="Gout L."/>
            <person name="Valade R."/>
        </authorList>
    </citation>
    <scope>NUCLEOTIDE SEQUENCE</scope>
    <source>
        <strain evidence="12">SE15195</strain>
    </source>
</reference>
<evidence type="ECO:0000313" key="13">
    <source>
        <dbReference type="Proteomes" id="UP001056384"/>
    </source>
</evidence>
<comment type="subcellular location">
    <subcellularLocation>
        <location evidence="1">Cytoplasm</location>
    </subcellularLocation>
    <subcellularLocation>
        <location evidence="2">Nucleus</location>
        <location evidence="2">Nucleolus</location>
    </subcellularLocation>
</comment>
<dbReference type="GO" id="GO:0000177">
    <property type="term" value="C:cytoplasmic exosome (RNase complex)"/>
    <property type="evidence" value="ECO:0007669"/>
    <property type="project" value="TreeGrafter"/>
</dbReference>
<dbReference type="GO" id="GO:0071028">
    <property type="term" value="P:nuclear mRNA surveillance"/>
    <property type="evidence" value="ECO:0007669"/>
    <property type="project" value="TreeGrafter"/>
</dbReference>
<dbReference type="InterPro" id="IPR036345">
    <property type="entry name" value="ExoRNase_PH_dom2_sf"/>
</dbReference>
<evidence type="ECO:0000256" key="1">
    <source>
        <dbReference type="ARBA" id="ARBA00004496"/>
    </source>
</evidence>
<dbReference type="InterPro" id="IPR001247">
    <property type="entry name" value="ExoRNase_PH_dom1"/>
</dbReference>
<evidence type="ECO:0000256" key="10">
    <source>
        <dbReference type="SAM" id="MobiDB-lite"/>
    </source>
</evidence>
<dbReference type="Pfam" id="PF01138">
    <property type="entry name" value="RNase_PH"/>
    <property type="match status" value="1"/>
</dbReference>
<dbReference type="OrthoDB" id="45882at2759"/>
<keyword evidence="5" id="KW-0698">rRNA processing</keyword>
<sequence>MATTDAAPGLSFPRDTFASLTPKPFLLAHLKLPTPSRPSGRSPPEFRKPTVNTGSLSHSNGSAVVRVGDTAVVCGVRAEILLATDIARPPEGHADDNELVQRLGLLVPNVELSTGCSPAHLPGNPPGSIAQSLSYRVSALLNASNAVSLDDLRIKYNQPVIDDETSAGTGEAVTKAYWTLYIDILCLALDGNALDAVWLAVYAALHDTRLPGARWDPDRENVVCSTLASNACPLQLHDLPIVTSFAVFTTASPLTKLESSQTWLLADPDAFEEEICEEALSIVLQQRKDGGQHILKLDSSGGVCLSRKTMGSALQLAESRCEQLRRIMDGQQS</sequence>
<keyword evidence="12" id="KW-0689">Ribosomal protein</keyword>
<dbReference type="SUPFAM" id="SSF55666">
    <property type="entry name" value="Ribonuclease PH domain 2-like"/>
    <property type="match status" value="1"/>
</dbReference>
<dbReference type="PANTHER" id="PTHR11097:SF9">
    <property type="entry name" value="EXOSOME COMPLEX COMPONENT RRP43"/>
    <property type="match status" value="1"/>
</dbReference>
<keyword evidence="12" id="KW-0687">Ribonucleoprotein</keyword>
<organism evidence="12 13">
    <name type="scientific">Septoria linicola</name>
    <dbReference type="NCBI Taxonomy" id="215465"/>
    <lineage>
        <taxon>Eukaryota</taxon>
        <taxon>Fungi</taxon>
        <taxon>Dikarya</taxon>
        <taxon>Ascomycota</taxon>
        <taxon>Pezizomycotina</taxon>
        <taxon>Dothideomycetes</taxon>
        <taxon>Dothideomycetidae</taxon>
        <taxon>Mycosphaerellales</taxon>
        <taxon>Mycosphaerellaceae</taxon>
        <taxon>Septoria</taxon>
    </lineage>
</organism>
<dbReference type="InterPro" id="IPR050590">
    <property type="entry name" value="Exosome_comp_Rrp42_subfam"/>
</dbReference>
<dbReference type="GO" id="GO:0000176">
    <property type="term" value="C:nuclear exosome (RNase complex)"/>
    <property type="evidence" value="ECO:0007669"/>
    <property type="project" value="TreeGrafter"/>
</dbReference>
<dbReference type="Gene3D" id="3.30.230.70">
    <property type="entry name" value="GHMP Kinase, N-terminal domain"/>
    <property type="match status" value="1"/>
</dbReference>
<comment type="similarity">
    <text evidence="3">Belongs to the RNase PH family.</text>
</comment>
<dbReference type="InterPro" id="IPR020568">
    <property type="entry name" value="Ribosomal_Su5_D2-typ_SF"/>
</dbReference>
<dbReference type="GO" id="GO:0034476">
    <property type="term" value="P:U5 snRNA 3'-end processing"/>
    <property type="evidence" value="ECO:0007669"/>
    <property type="project" value="TreeGrafter"/>
</dbReference>
<keyword evidence="8" id="KW-0539">Nucleus</keyword>
<dbReference type="InterPro" id="IPR027408">
    <property type="entry name" value="PNPase/RNase_PH_dom_sf"/>
</dbReference>
<feature type="region of interest" description="Disordered" evidence="10">
    <location>
        <begin position="31"/>
        <end position="60"/>
    </location>
</feature>
<dbReference type="GO" id="GO:0034473">
    <property type="term" value="P:U1 snRNA 3'-end processing"/>
    <property type="evidence" value="ECO:0007669"/>
    <property type="project" value="TreeGrafter"/>
</dbReference>
<dbReference type="EMBL" id="CP099418">
    <property type="protein sequence ID" value="USW47698.1"/>
    <property type="molecule type" value="Genomic_DNA"/>
</dbReference>
<feature type="domain" description="Exoribonuclease phosphorolytic" evidence="11">
    <location>
        <begin position="45"/>
        <end position="211"/>
    </location>
</feature>
<dbReference type="GO" id="GO:0016075">
    <property type="term" value="P:rRNA catabolic process"/>
    <property type="evidence" value="ECO:0007669"/>
    <property type="project" value="TreeGrafter"/>
</dbReference>
<dbReference type="GO" id="GO:0005840">
    <property type="term" value="C:ribosome"/>
    <property type="evidence" value="ECO:0007669"/>
    <property type="project" value="UniProtKB-KW"/>
</dbReference>
<gene>
    <name evidence="12" type="ORF">Slin15195_G010170</name>
</gene>
<evidence type="ECO:0000256" key="9">
    <source>
        <dbReference type="ARBA" id="ARBA00030617"/>
    </source>
</evidence>
<name>A0A9Q9AKA0_9PEZI</name>
<evidence type="ECO:0000256" key="4">
    <source>
        <dbReference type="ARBA" id="ARBA00022490"/>
    </source>
</evidence>
<evidence type="ECO:0000256" key="5">
    <source>
        <dbReference type="ARBA" id="ARBA00022552"/>
    </source>
</evidence>
<dbReference type="GO" id="GO:0034475">
    <property type="term" value="P:U4 snRNA 3'-end processing"/>
    <property type="evidence" value="ECO:0007669"/>
    <property type="project" value="TreeGrafter"/>
</dbReference>
<proteinExistence type="inferred from homology"/>
<keyword evidence="4" id="KW-0963">Cytoplasm</keyword>
<dbReference type="Proteomes" id="UP001056384">
    <property type="component" value="Chromosome 1"/>
</dbReference>
<dbReference type="PANTHER" id="PTHR11097">
    <property type="entry name" value="EXOSOME COMPLEX EXONUCLEASE RIBOSOMAL RNA PROCESSING PROTEIN"/>
    <property type="match status" value="1"/>
</dbReference>
<dbReference type="SUPFAM" id="SSF54211">
    <property type="entry name" value="Ribosomal protein S5 domain 2-like"/>
    <property type="match status" value="1"/>
</dbReference>
<evidence type="ECO:0000259" key="11">
    <source>
        <dbReference type="Pfam" id="PF01138"/>
    </source>
</evidence>
<dbReference type="GO" id="GO:0071038">
    <property type="term" value="P:TRAMP-dependent tRNA surveillance pathway"/>
    <property type="evidence" value="ECO:0007669"/>
    <property type="project" value="TreeGrafter"/>
</dbReference>
<dbReference type="GO" id="GO:0035925">
    <property type="term" value="F:mRNA 3'-UTR AU-rich region binding"/>
    <property type="evidence" value="ECO:0007669"/>
    <property type="project" value="TreeGrafter"/>
</dbReference>
<dbReference type="AlphaFoldDB" id="A0A9Q9AKA0"/>
<dbReference type="GO" id="GO:0071035">
    <property type="term" value="P:nuclear polyadenylation-dependent rRNA catabolic process"/>
    <property type="evidence" value="ECO:0007669"/>
    <property type="project" value="TreeGrafter"/>
</dbReference>
<evidence type="ECO:0000256" key="8">
    <source>
        <dbReference type="ARBA" id="ARBA00023242"/>
    </source>
</evidence>
<feature type="compositionally biased region" description="Low complexity" evidence="10">
    <location>
        <begin position="33"/>
        <end position="43"/>
    </location>
</feature>
<evidence type="ECO:0000256" key="3">
    <source>
        <dbReference type="ARBA" id="ARBA00006678"/>
    </source>
</evidence>
<protein>
    <recommendedName>
        <fullName evidence="9">Ribosomal RNA-processing protein 43</fullName>
    </recommendedName>
</protein>
<evidence type="ECO:0000256" key="6">
    <source>
        <dbReference type="ARBA" id="ARBA00022835"/>
    </source>
</evidence>
<keyword evidence="7" id="KW-0694">RNA-binding</keyword>